<dbReference type="Proteomes" id="UP000050465">
    <property type="component" value="Unassembled WGS sequence"/>
</dbReference>
<dbReference type="PANTHER" id="PTHR30043">
    <property type="entry name" value="PHOSPHONATES TRANSPORT SYSTEM PERMEASE PROTEIN"/>
    <property type="match status" value="1"/>
</dbReference>
<dbReference type="NCBIfam" id="TIGR01097">
    <property type="entry name" value="PhnE"/>
    <property type="match status" value="1"/>
</dbReference>
<sequence length="292" mass="31832">MSLKRSKNGRSITSPWIAEGKKYELPISDAVLDMQGRDRTTAKQIGWQIAFIAGLLGLLYYSAVVSEIDLFELLEGGSTMGEYISRYFPPDFTDSASYLDDIIETIGMGIWGTLLAVIFAAPLAIFASANLCPVWIVQPTRRLLDAMRAINEIVFALVFVVAVGLGPFAGVMAIFVHTTGILGKLFSEAIENIEVGPIEGVRATGASKFQEILFGVIPQVIPLWISYTLYRFESNVRSATVLGIVGAGGIGVSLYQSFRSFDYTKVCAILIILIISVGLIDAGSAWLRKRFI</sequence>
<comment type="caution">
    <text evidence="9">The sequence shown here is derived from an EMBL/GenBank/DDBJ whole genome shotgun (WGS) entry which is preliminary data.</text>
</comment>
<proteinExistence type="inferred from homology"/>
<keyword evidence="3" id="KW-1003">Cell membrane</keyword>
<organism evidence="9 10">
    <name type="scientific">Phormidesmis priestleyi Ana</name>
    <dbReference type="NCBI Taxonomy" id="1666911"/>
    <lineage>
        <taxon>Bacteria</taxon>
        <taxon>Bacillati</taxon>
        <taxon>Cyanobacteriota</taxon>
        <taxon>Cyanophyceae</taxon>
        <taxon>Leptolyngbyales</taxon>
        <taxon>Leptolyngbyaceae</taxon>
        <taxon>Phormidesmis</taxon>
    </lineage>
</organism>
<dbReference type="SUPFAM" id="SSF161098">
    <property type="entry name" value="MetI-like"/>
    <property type="match status" value="1"/>
</dbReference>
<evidence type="ECO:0000313" key="10">
    <source>
        <dbReference type="Proteomes" id="UP000050465"/>
    </source>
</evidence>
<accession>A0A0P8D7U9</accession>
<dbReference type="Gene3D" id="1.10.3720.10">
    <property type="entry name" value="MetI-like"/>
    <property type="match status" value="1"/>
</dbReference>
<feature type="transmembrane region" description="Helical" evidence="7">
    <location>
        <begin position="108"/>
        <end position="132"/>
    </location>
</feature>
<reference evidence="9 10" key="1">
    <citation type="submission" date="2015-09" db="EMBL/GenBank/DDBJ databases">
        <title>Identification and resolution of microdiversity through metagenomic sequencing of parallel consortia.</title>
        <authorList>
            <person name="Nelson W.C."/>
            <person name="Romine M.F."/>
            <person name="Lindemann S.R."/>
        </authorList>
    </citation>
    <scope>NUCLEOTIDE SEQUENCE [LARGE SCALE GENOMIC DNA]</scope>
    <source>
        <strain evidence="9">Ana</strain>
    </source>
</reference>
<dbReference type="InterPro" id="IPR005769">
    <property type="entry name" value="PhnE/PtxC"/>
</dbReference>
<dbReference type="EMBL" id="LJZR01000066">
    <property type="protein sequence ID" value="KPQ32182.1"/>
    <property type="molecule type" value="Genomic_DNA"/>
</dbReference>
<feature type="transmembrane region" description="Helical" evidence="7">
    <location>
        <begin position="212"/>
        <end position="232"/>
    </location>
</feature>
<keyword evidence="2 7" id="KW-0813">Transport</keyword>
<name>A0A0P8D7U9_9CYAN</name>
<keyword evidence="6 7" id="KW-0472">Membrane</keyword>
<dbReference type="Pfam" id="PF00528">
    <property type="entry name" value="BPD_transp_1"/>
    <property type="match status" value="1"/>
</dbReference>
<dbReference type="CDD" id="cd06261">
    <property type="entry name" value="TM_PBP2"/>
    <property type="match status" value="1"/>
</dbReference>
<gene>
    <name evidence="9" type="primary">phnE-2</name>
    <name evidence="9" type="ORF">HLUCCA11_22160</name>
</gene>
<feature type="domain" description="ABC transmembrane type-1" evidence="8">
    <location>
        <begin position="102"/>
        <end position="284"/>
    </location>
</feature>
<protein>
    <submittedName>
        <fullName evidence="9">Phosphonate ABC transporter, permease protein PhnE</fullName>
    </submittedName>
</protein>
<dbReference type="InterPro" id="IPR000515">
    <property type="entry name" value="MetI-like"/>
</dbReference>
<evidence type="ECO:0000256" key="3">
    <source>
        <dbReference type="ARBA" id="ARBA00022475"/>
    </source>
</evidence>
<dbReference type="GO" id="GO:0015416">
    <property type="term" value="F:ABC-type phosphonate transporter activity"/>
    <property type="evidence" value="ECO:0007669"/>
    <property type="project" value="InterPro"/>
</dbReference>
<dbReference type="STRING" id="1666911.HLUCCA11_22160"/>
<evidence type="ECO:0000256" key="2">
    <source>
        <dbReference type="ARBA" id="ARBA00022448"/>
    </source>
</evidence>
<comment type="similarity">
    <text evidence="7">Belongs to the binding-protein-dependent transport system permease family.</text>
</comment>
<keyword evidence="5 7" id="KW-1133">Transmembrane helix</keyword>
<feature type="transmembrane region" description="Helical" evidence="7">
    <location>
        <begin position="45"/>
        <end position="63"/>
    </location>
</feature>
<evidence type="ECO:0000259" key="8">
    <source>
        <dbReference type="PROSITE" id="PS50928"/>
    </source>
</evidence>
<comment type="subcellular location">
    <subcellularLocation>
        <location evidence="1 7">Cell membrane</location>
        <topology evidence="1 7">Multi-pass membrane protein</topology>
    </subcellularLocation>
</comment>
<feature type="transmembrane region" description="Helical" evidence="7">
    <location>
        <begin position="263"/>
        <end position="287"/>
    </location>
</feature>
<evidence type="ECO:0000256" key="7">
    <source>
        <dbReference type="RuleBase" id="RU363032"/>
    </source>
</evidence>
<keyword evidence="4 7" id="KW-0812">Transmembrane</keyword>
<evidence type="ECO:0000256" key="4">
    <source>
        <dbReference type="ARBA" id="ARBA00022692"/>
    </source>
</evidence>
<feature type="transmembrane region" description="Helical" evidence="7">
    <location>
        <begin position="239"/>
        <end position="257"/>
    </location>
</feature>
<evidence type="ECO:0000256" key="5">
    <source>
        <dbReference type="ARBA" id="ARBA00022989"/>
    </source>
</evidence>
<dbReference type="InterPro" id="IPR035906">
    <property type="entry name" value="MetI-like_sf"/>
</dbReference>
<dbReference type="AlphaFoldDB" id="A0A0P8D7U9"/>
<dbReference type="PROSITE" id="PS50928">
    <property type="entry name" value="ABC_TM1"/>
    <property type="match status" value="1"/>
</dbReference>
<evidence type="ECO:0000256" key="1">
    <source>
        <dbReference type="ARBA" id="ARBA00004651"/>
    </source>
</evidence>
<evidence type="ECO:0000313" key="9">
    <source>
        <dbReference type="EMBL" id="KPQ32182.1"/>
    </source>
</evidence>
<evidence type="ECO:0000256" key="6">
    <source>
        <dbReference type="ARBA" id="ARBA00023136"/>
    </source>
</evidence>
<dbReference type="GO" id="GO:0005886">
    <property type="term" value="C:plasma membrane"/>
    <property type="evidence" value="ECO:0007669"/>
    <property type="project" value="UniProtKB-SubCell"/>
</dbReference>
<feature type="transmembrane region" description="Helical" evidence="7">
    <location>
        <begin position="153"/>
        <end position="176"/>
    </location>
</feature>
<dbReference type="PANTHER" id="PTHR30043:SF1">
    <property type="entry name" value="ABC TRANSPORT SYSTEM PERMEASE PROTEIN P69"/>
    <property type="match status" value="1"/>
</dbReference>
<dbReference type="PATRIC" id="fig|1666911.3.peg.4764"/>